<accession>A0A4Q6XIQ6</accession>
<dbReference type="Gene3D" id="2.30.30.350">
    <property type="entry name" value="mobile metagenome of vibrio cholerae. Integron cassette protein vch_cass4"/>
    <property type="match status" value="1"/>
</dbReference>
<feature type="transmembrane region" description="Helical" evidence="1">
    <location>
        <begin position="146"/>
        <end position="165"/>
    </location>
</feature>
<protein>
    <submittedName>
        <fullName evidence="3">DUF3601 domain-containing protein</fullName>
    </submittedName>
</protein>
<feature type="domain" description="DUF3601" evidence="2">
    <location>
        <begin position="29"/>
        <end position="95"/>
    </location>
</feature>
<dbReference type="Pfam" id="PF12208">
    <property type="entry name" value="DUF3601"/>
    <property type="match status" value="1"/>
</dbReference>
<evidence type="ECO:0000313" key="3">
    <source>
        <dbReference type="EMBL" id="RZF59135.1"/>
    </source>
</evidence>
<name>A0A4Q6XIQ6_9SPHN</name>
<keyword evidence="1" id="KW-1133">Transmembrane helix</keyword>
<keyword evidence="1" id="KW-0472">Membrane</keyword>
<dbReference type="EMBL" id="SGIS01000083">
    <property type="protein sequence ID" value="RZF59135.1"/>
    <property type="molecule type" value="Genomic_DNA"/>
</dbReference>
<comment type="caution">
    <text evidence="3">The sequence shown here is derived from an EMBL/GenBank/DDBJ whole genome shotgun (WGS) entry which is preliminary data.</text>
</comment>
<keyword evidence="4" id="KW-1185">Reference proteome</keyword>
<evidence type="ECO:0000259" key="2">
    <source>
        <dbReference type="Pfam" id="PF12208"/>
    </source>
</evidence>
<dbReference type="OrthoDB" id="7597336at2"/>
<reference evidence="3 4" key="1">
    <citation type="submission" date="2019-02" db="EMBL/GenBank/DDBJ databases">
        <authorList>
            <person name="Li Y."/>
        </authorList>
    </citation>
    <scope>NUCLEOTIDE SEQUENCE [LARGE SCALE GENOMIC DNA]</scope>
    <source>
        <strain evidence="3 4">3-7</strain>
    </source>
</reference>
<proteinExistence type="predicted"/>
<organism evidence="3 4">
    <name type="scientific">Sphingomonas populi</name>
    <dbReference type="NCBI Taxonomy" id="2484750"/>
    <lineage>
        <taxon>Bacteria</taxon>
        <taxon>Pseudomonadati</taxon>
        <taxon>Pseudomonadota</taxon>
        <taxon>Alphaproteobacteria</taxon>
        <taxon>Sphingomonadales</taxon>
        <taxon>Sphingomonadaceae</taxon>
        <taxon>Sphingomonas</taxon>
    </lineage>
</organism>
<evidence type="ECO:0000256" key="1">
    <source>
        <dbReference type="SAM" id="Phobius"/>
    </source>
</evidence>
<evidence type="ECO:0000313" key="4">
    <source>
        <dbReference type="Proteomes" id="UP000292085"/>
    </source>
</evidence>
<dbReference type="InterPro" id="IPR022020">
    <property type="entry name" value="DUF3601"/>
</dbReference>
<dbReference type="AlphaFoldDB" id="A0A4Q6XIQ6"/>
<gene>
    <name evidence="3" type="ORF">EWE75_23360</name>
</gene>
<keyword evidence="1" id="KW-0812">Transmembrane</keyword>
<feature type="transmembrane region" description="Helical" evidence="1">
    <location>
        <begin position="115"/>
        <end position="134"/>
    </location>
</feature>
<sequence length="244" mass="27159">MQGPSPKGTWSRTSQPQRYGMLQPDRRYTVVREFTDFDGVLHPRGESWRFLTYSFLPYDDGLSLFVSLDDESEWHVRLQDRPEQQGGIVSNLASYLAPLPGEDALLTTRSSDLGLGRFAFSATIGISAALLAALQQFFTQGSTPRIAAIVAAAGLVAAVVAYAAWPLRRERVARRLIEPNMSGREVRLLLGEPDEALELFPGPIATRWIYSPTTIIDRKPLGIRLAIDLDSSDRVMRIQRIKTG</sequence>
<dbReference type="Proteomes" id="UP000292085">
    <property type="component" value="Unassembled WGS sequence"/>
</dbReference>